<dbReference type="EMBL" id="JBHSZV010000014">
    <property type="protein sequence ID" value="MFC7061653.1"/>
    <property type="molecule type" value="Genomic_DNA"/>
</dbReference>
<sequence length="87" mass="10185">MKTLNLEFIRNRRNDLGINLQDMADRMRTLNNGNGFKNASTYKKYEDGDYKFDAEHLPLLAKILKCRISSFFRNVVAKTEINKQEVV</sequence>
<evidence type="ECO:0000259" key="1">
    <source>
        <dbReference type="PROSITE" id="PS50943"/>
    </source>
</evidence>
<organism evidence="2 3">
    <name type="scientific">Halobacillus seohaensis</name>
    <dbReference type="NCBI Taxonomy" id="447421"/>
    <lineage>
        <taxon>Bacteria</taxon>
        <taxon>Bacillati</taxon>
        <taxon>Bacillota</taxon>
        <taxon>Bacilli</taxon>
        <taxon>Bacillales</taxon>
        <taxon>Bacillaceae</taxon>
        <taxon>Halobacillus</taxon>
    </lineage>
</organism>
<proteinExistence type="predicted"/>
<dbReference type="CDD" id="cd00093">
    <property type="entry name" value="HTH_XRE"/>
    <property type="match status" value="1"/>
</dbReference>
<dbReference type="RefSeq" id="WP_204707170.1">
    <property type="nucleotide sequence ID" value="NZ_JBHSZV010000014.1"/>
</dbReference>
<evidence type="ECO:0000313" key="3">
    <source>
        <dbReference type="Proteomes" id="UP001596410"/>
    </source>
</evidence>
<protein>
    <submittedName>
        <fullName evidence="2">Helix-turn-helix domain-containing protein</fullName>
    </submittedName>
</protein>
<reference evidence="3" key="1">
    <citation type="journal article" date="2019" name="Int. J. Syst. Evol. Microbiol.">
        <title>The Global Catalogue of Microorganisms (GCM) 10K type strain sequencing project: providing services to taxonomists for standard genome sequencing and annotation.</title>
        <authorList>
            <consortium name="The Broad Institute Genomics Platform"/>
            <consortium name="The Broad Institute Genome Sequencing Center for Infectious Disease"/>
            <person name="Wu L."/>
            <person name="Ma J."/>
        </authorList>
    </citation>
    <scope>NUCLEOTIDE SEQUENCE [LARGE SCALE GENOMIC DNA]</scope>
    <source>
        <strain evidence="3">CGMCC 4.1621</strain>
    </source>
</reference>
<dbReference type="Proteomes" id="UP001596410">
    <property type="component" value="Unassembled WGS sequence"/>
</dbReference>
<gene>
    <name evidence="2" type="ORF">ACFQIC_07245</name>
</gene>
<comment type="caution">
    <text evidence="2">The sequence shown here is derived from an EMBL/GenBank/DDBJ whole genome shotgun (WGS) entry which is preliminary data.</text>
</comment>
<feature type="domain" description="HTH cro/C1-type" evidence="1">
    <location>
        <begin position="9"/>
        <end position="71"/>
    </location>
</feature>
<dbReference type="InterPro" id="IPR001387">
    <property type="entry name" value="Cro/C1-type_HTH"/>
</dbReference>
<dbReference type="SUPFAM" id="SSF47413">
    <property type="entry name" value="lambda repressor-like DNA-binding domains"/>
    <property type="match status" value="1"/>
</dbReference>
<evidence type="ECO:0000313" key="2">
    <source>
        <dbReference type="EMBL" id="MFC7061653.1"/>
    </source>
</evidence>
<dbReference type="InterPro" id="IPR010982">
    <property type="entry name" value="Lambda_DNA-bd_dom_sf"/>
</dbReference>
<accession>A0ABW2EH55</accession>
<name>A0ABW2EH55_9BACI</name>
<dbReference type="PROSITE" id="PS50943">
    <property type="entry name" value="HTH_CROC1"/>
    <property type="match status" value="1"/>
</dbReference>
<keyword evidence="3" id="KW-1185">Reference proteome</keyword>
<dbReference type="Gene3D" id="1.10.260.40">
    <property type="entry name" value="lambda repressor-like DNA-binding domains"/>
    <property type="match status" value="1"/>
</dbReference>